<organism evidence="1 2">
    <name type="scientific">Abyssicoccus albus</name>
    <dbReference type="NCBI Taxonomy" id="1817405"/>
    <lineage>
        <taxon>Bacteria</taxon>
        <taxon>Bacillati</taxon>
        <taxon>Bacillota</taxon>
        <taxon>Bacilli</taxon>
        <taxon>Bacillales</taxon>
        <taxon>Abyssicoccaceae</taxon>
    </lineage>
</organism>
<comment type="caution">
    <text evidence="1">The sequence shown here is derived from an EMBL/GenBank/DDBJ whole genome shotgun (WGS) entry which is preliminary data.</text>
</comment>
<name>A0A1Q1FZF9_9BACL</name>
<accession>A0A1Q1FZF9</accession>
<protein>
    <submittedName>
        <fullName evidence="1">Uncharacterized protein</fullName>
    </submittedName>
</protein>
<reference evidence="1 2" key="1">
    <citation type="submission" date="2018-11" db="EMBL/GenBank/DDBJ databases">
        <title>Genomic Encyclopedia of Type Strains, Phase IV (KMG-IV): sequencing the most valuable type-strain genomes for metagenomic binning, comparative biology and taxonomic classification.</title>
        <authorList>
            <person name="Goeker M."/>
        </authorList>
    </citation>
    <scope>NUCLEOTIDE SEQUENCE [LARGE SCALE GENOMIC DNA]</scope>
    <source>
        <strain evidence="1 2">DSM 29158</strain>
    </source>
</reference>
<evidence type="ECO:0000313" key="2">
    <source>
        <dbReference type="Proteomes" id="UP000277108"/>
    </source>
</evidence>
<gene>
    <name evidence="1" type="ORF">EDD62_1341</name>
</gene>
<evidence type="ECO:0000313" key="1">
    <source>
        <dbReference type="EMBL" id="RPF56687.1"/>
    </source>
</evidence>
<sequence length="62" mass="6977">MKTKITIKLIIFVIISVCISEFLIIPFVFEDNVHPILRIMMDLGFALIAYGGYASARGSKEE</sequence>
<dbReference type="Proteomes" id="UP000277108">
    <property type="component" value="Unassembled WGS sequence"/>
</dbReference>
<keyword evidence="2" id="KW-1185">Reference proteome</keyword>
<dbReference type="STRING" id="1849491.BVH56_00185"/>
<proteinExistence type="predicted"/>
<dbReference type="EMBL" id="RKRK01000003">
    <property type="protein sequence ID" value="RPF56687.1"/>
    <property type="molecule type" value="Genomic_DNA"/>
</dbReference>
<accession>A0A3N5BGL0</accession>
<dbReference type="RefSeq" id="WP_077139554.1">
    <property type="nucleotide sequence ID" value="NZ_CBCSGK010000004.1"/>
</dbReference>
<dbReference type="AlphaFoldDB" id="A0A1Q1FZF9"/>